<reference evidence="1" key="1">
    <citation type="submission" date="2022-11" db="EMBL/GenBank/DDBJ databases">
        <authorList>
            <person name="Mo P."/>
        </authorList>
    </citation>
    <scope>NUCLEOTIDE SEQUENCE</scope>
    <source>
        <strain evidence="1">HUAS 11-8</strain>
    </source>
</reference>
<name>A0ABY7B8M6_9PSEU</name>
<evidence type="ECO:0000313" key="2">
    <source>
        <dbReference type="Proteomes" id="UP001163203"/>
    </source>
</evidence>
<evidence type="ECO:0000313" key="1">
    <source>
        <dbReference type="EMBL" id="WAL67088.1"/>
    </source>
</evidence>
<dbReference type="Proteomes" id="UP001163203">
    <property type="component" value="Chromosome"/>
</dbReference>
<dbReference type="RefSeq" id="WP_268757212.1">
    <property type="nucleotide sequence ID" value="NZ_CP113836.1"/>
</dbReference>
<keyword evidence="2" id="KW-1185">Reference proteome</keyword>
<dbReference type="EMBL" id="CP113836">
    <property type="protein sequence ID" value="WAL67088.1"/>
    <property type="molecule type" value="Genomic_DNA"/>
</dbReference>
<organism evidence="1 2">
    <name type="scientific">Amycolatopsis cynarae</name>
    <dbReference type="NCBI Taxonomy" id="2995223"/>
    <lineage>
        <taxon>Bacteria</taxon>
        <taxon>Bacillati</taxon>
        <taxon>Actinomycetota</taxon>
        <taxon>Actinomycetes</taxon>
        <taxon>Pseudonocardiales</taxon>
        <taxon>Pseudonocardiaceae</taxon>
        <taxon>Amycolatopsis</taxon>
    </lineage>
</organism>
<gene>
    <name evidence="1" type="ORF">ORV05_04690</name>
</gene>
<proteinExistence type="predicted"/>
<accession>A0ABY7B8M6</accession>
<sequence>MDPIVTEDPTPDGYRTIPMPVIWNRETGTLLPVGDFPRHMLVPGNDDDTREMTPVIDVYQAGGQWVQWPPHPHAAPSRWRRLWSWCARTLRRSSEADTEVIASLAGGAL</sequence>
<protein>
    <submittedName>
        <fullName evidence="1">Uncharacterized protein</fullName>
    </submittedName>
</protein>